<proteinExistence type="predicted"/>
<protein>
    <submittedName>
        <fullName evidence="2">Uncharacterized protein</fullName>
    </submittedName>
</protein>
<feature type="transmembrane region" description="Helical" evidence="1">
    <location>
        <begin position="21"/>
        <end position="38"/>
    </location>
</feature>
<dbReference type="Proteomes" id="UP000012138">
    <property type="component" value="Unassembled WGS sequence"/>
</dbReference>
<keyword evidence="1" id="KW-0812">Transmembrane</keyword>
<evidence type="ECO:0000313" key="2">
    <source>
        <dbReference type="EMBL" id="EMO90663.1"/>
    </source>
</evidence>
<evidence type="ECO:0000313" key="3">
    <source>
        <dbReference type="Proteomes" id="UP000012138"/>
    </source>
</evidence>
<dbReference type="EMBL" id="AKXB02000034">
    <property type="protein sequence ID" value="EMO90663.1"/>
    <property type="molecule type" value="Genomic_DNA"/>
</dbReference>
<accession>M6YWA0</accession>
<evidence type="ECO:0000256" key="1">
    <source>
        <dbReference type="SAM" id="Phobius"/>
    </source>
</evidence>
<keyword evidence="1" id="KW-1133">Transmembrane helix</keyword>
<reference evidence="2 3" key="1">
    <citation type="submission" date="2013-01" db="EMBL/GenBank/DDBJ databases">
        <authorList>
            <person name="Harkins D.M."/>
            <person name="Durkin A.S."/>
            <person name="Brinkac L.M."/>
            <person name="Haft D.H."/>
            <person name="Selengut J.D."/>
            <person name="Sanka R."/>
            <person name="DePew J."/>
            <person name="Purushe J."/>
            <person name="Whelen A.C."/>
            <person name="Vinetz J.M."/>
            <person name="Sutton G.G."/>
            <person name="Nierman W.C."/>
            <person name="Fouts D.E."/>
        </authorList>
    </citation>
    <scope>NUCLEOTIDE SEQUENCE [LARGE SCALE GENOMIC DNA]</scope>
    <source>
        <strain evidence="2 3">2001034031</strain>
    </source>
</reference>
<gene>
    <name evidence="2" type="ORF">LEP1GSC024_2465</name>
</gene>
<name>M6YWA0_9LEPT</name>
<dbReference type="AlphaFoldDB" id="M6YWA0"/>
<comment type="caution">
    <text evidence="2">The sequence shown here is derived from an EMBL/GenBank/DDBJ whole genome shotgun (WGS) entry which is preliminary data.</text>
</comment>
<sequence>MIKSAIKDHRSRFLISLTRRLRYIFYAVFLVLCFSITAEKNQHTKKDSIDFEQKIPDGNTVSDWRKQTNKAWIESENTTSANETKSEFEATYFSSVKLYLQGTDSFKSELRDEFAHGLTRILLEAISKTHK</sequence>
<keyword evidence="1" id="KW-0472">Membrane</keyword>
<organism evidence="2 3">
    <name type="scientific">Leptospira noguchii str. 2001034031</name>
    <dbReference type="NCBI Taxonomy" id="1193053"/>
    <lineage>
        <taxon>Bacteria</taxon>
        <taxon>Pseudomonadati</taxon>
        <taxon>Spirochaetota</taxon>
        <taxon>Spirochaetia</taxon>
        <taxon>Leptospirales</taxon>
        <taxon>Leptospiraceae</taxon>
        <taxon>Leptospira</taxon>
    </lineage>
</organism>